<dbReference type="AlphaFoldDB" id="A0A482TC14"/>
<protein>
    <submittedName>
        <fullName evidence="2">Uncharacterized protein</fullName>
    </submittedName>
</protein>
<dbReference type="Proteomes" id="UP000294028">
    <property type="component" value="Unassembled WGS sequence"/>
</dbReference>
<organism evidence="2 3">
    <name type="scientific">Halogeometricum borinquense</name>
    <dbReference type="NCBI Taxonomy" id="60847"/>
    <lineage>
        <taxon>Archaea</taxon>
        <taxon>Methanobacteriati</taxon>
        <taxon>Methanobacteriota</taxon>
        <taxon>Stenosarchaea group</taxon>
        <taxon>Halobacteria</taxon>
        <taxon>Halobacteriales</taxon>
        <taxon>Haloferacaceae</taxon>
        <taxon>Halogeometricum</taxon>
    </lineage>
</organism>
<sequence length="76" mass="7810">MSLPRGPSESSPVVNHDPRFEYAASVVGNARAASSSASFERSTTVRGAPSGFAPTTPTDDNAAAPPTPARNVRLVV</sequence>
<feature type="compositionally biased region" description="Low complexity" evidence="1">
    <location>
        <begin position="32"/>
        <end position="42"/>
    </location>
</feature>
<proteinExistence type="predicted"/>
<evidence type="ECO:0000313" key="3">
    <source>
        <dbReference type="Proteomes" id="UP000294028"/>
    </source>
</evidence>
<evidence type="ECO:0000313" key="2">
    <source>
        <dbReference type="EMBL" id="RYJ13796.1"/>
    </source>
</evidence>
<feature type="compositionally biased region" description="Low complexity" evidence="1">
    <location>
        <begin position="53"/>
        <end position="64"/>
    </location>
</feature>
<reference evidence="2 3" key="1">
    <citation type="submission" date="2018-12" db="EMBL/GenBank/DDBJ databases">
        <title>Genome analysis provides insights into bioremediation potentialities of Halogeometricum borinquense strain N11.</title>
        <authorList>
            <person name="Najjari A."/>
            <person name="Youssef N."/>
            <person name="Fhoula I."/>
            <person name="Ben Dhia O."/>
            <person name="Mahjoubi M."/>
            <person name="Ouzari H.I."/>
            <person name="Cherif A."/>
        </authorList>
    </citation>
    <scope>NUCLEOTIDE SEQUENCE [LARGE SCALE GENOMIC DNA]</scope>
    <source>
        <strain evidence="2 3">N11</strain>
    </source>
</reference>
<accession>A0A482TC14</accession>
<evidence type="ECO:0000256" key="1">
    <source>
        <dbReference type="SAM" id="MobiDB-lite"/>
    </source>
</evidence>
<comment type="caution">
    <text evidence="2">The sequence shown here is derived from an EMBL/GenBank/DDBJ whole genome shotgun (WGS) entry which is preliminary data.</text>
</comment>
<gene>
    <name evidence="2" type="ORF">ELS19_07340</name>
</gene>
<dbReference type="EMBL" id="RZHH01000002">
    <property type="protein sequence ID" value="RYJ13796.1"/>
    <property type="molecule type" value="Genomic_DNA"/>
</dbReference>
<feature type="region of interest" description="Disordered" evidence="1">
    <location>
        <begin position="32"/>
        <end position="76"/>
    </location>
</feature>
<name>A0A482TC14_9EURY</name>